<accession>C0E7C2</accession>
<comment type="caution">
    <text evidence="2">The sequence shown here is derived from an EMBL/GenBank/DDBJ whole genome shotgun (WGS) entry which is preliminary data.</text>
</comment>
<feature type="region of interest" description="Disordered" evidence="1">
    <location>
        <begin position="95"/>
        <end position="114"/>
    </location>
</feature>
<evidence type="ECO:0000313" key="2">
    <source>
        <dbReference type="EMBL" id="EEG25598.1"/>
    </source>
</evidence>
<name>C0E7C2_9CORY</name>
<dbReference type="EMBL" id="ACEB01000052">
    <property type="protein sequence ID" value="EEG25598.1"/>
    <property type="molecule type" value="Genomic_DNA"/>
</dbReference>
<organism evidence="2 3">
    <name type="scientific">Corynebacterium matruchotii ATCC 33806</name>
    <dbReference type="NCBI Taxonomy" id="566549"/>
    <lineage>
        <taxon>Bacteria</taxon>
        <taxon>Bacillati</taxon>
        <taxon>Actinomycetota</taxon>
        <taxon>Actinomycetes</taxon>
        <taxon>Mycobacteriales</taxon>
        <taxon>Corynebacteriaceae</taxon>
        <taxon>Corynebacterium</taxon>
    </lineage>
</organism>
<dbReference type="AlphaFoldDB" id="C0E7C2"/>
<protein>
    <submittedName>
        <fullName evidence="2">Uncharacterized protein</fullName>
    </submittedName>
</protein>
<sequence length="167" mass="16008">MNEVVAAEDLLVAGSVDEGAAMEVDDDGEGAVVVGTDNIEVEAVFAAADAVAGGEGGLGGDGTVFGAVFDAVPSWCRVGGAESVVAGGGVAVGDAAPGTEGPGDGEPKAADRAGGGGDYEVVGDLVVAGCVIGGFDAGVRRVCGFRRVACRSIGGMGAEGVPHISLE</sequence>
<dbReference type="HOGENOM" id="CLU_1591759_0_0_11"/>
<evidence type="ECO:0000313" key="3">
    <source>
        <dbReference type="Proteomes" id="UP000006247"/>
    </source>
</evidence>
<dbReference type="Proteomes" id="UP000006247">
    <property type="component" value="Unassembled WGS sequence"/>
</dbReference>
<evidence type="ECO:0000256" key="1">
    <source>
        <dbReference type="SAM" id="MobiDB-lite"/>
    </source>
</evidence>
<reference evidence="2 3" key="1">
    <citation type="submission" date="2009-01" db="EMBL/GenBank/DDBJ databases">
        <authorList>
            <person name="Fulton L."/>
            <person name="Clifton S."/>
            <person name="Chinwalla A.T."/>
            <person name="Mitreva M."/>
            <person name="Sodergren E."/>
            <person name="Weinstock G."/>
            <person name="Clifton S."/>
            <person name="Dooling D.J."/>
            <person name="Fulton B."/>
            <person name="Minx P."/>
            <person name="Pepin K.H."/>
            <person name="Johnson M."/>
            <person name="Bhonagiri V."/>
            <person name="Nash W.E."/>
            <person name="Mardis E.R."/>
            <person name="Wilson R.K."/>
        </authorList>
    </citation>
    <scope>NUCLEOTIDE SEQUENCE [LARGE SCALE GENOMIC DNA]</scope>
    <source>
        <strain evidence="2 3">ATCC 33806</strain>
    </source>
</reference>
<gene>
    <name evidence="2" type="ORF">CORMATOL_02911</name>
</gene>
<proteinExistence type="predicted"/>